<proteinExistence type="predicted"/>
<dbReference type="EMBL" id="CASHTH010003518">
    <property type="protein sequence ID" value="CAI8045993.1"/>
    <property type="molecule type" value="Genomic_DNA"/>
</dbReference>
<accession>A0AA35TEA8</accession>
<dbReference type="PANTHER" id="PTHR30137">
    <property type="entry name" value="LUCIFERASE-LIKE MONOOXYGENASE"/>
    <property type="match status" value="1"/>
</dbReference>
<dbReference type="InterPro" id="IPR036661">
    <property type="entry name" value="Luciferase-like_sf"/>
</dbReference>
<reference evidence="2" key="1">
    <citation type="submission" date="2023-03" db="EMBL/GenBank/DDBJ databases">
        <authorList>
            <person name="Steffen K."/>
            <person name="Cardenas P."/>
        </authorList>
    </citation>
    <scope>NUCLEOTIDE SEQUENCE</scope>
</reference>
<sequence>MKMCFFHLMPYQGLPENFEKDYHSVWVDVPNSLFDPKQGHRLYGDYLDELEFAEKMGFDGICVNEHHANAYGLMPSPNIMASAMARGTSHAAIVVLGNSLALYNPPIRVAEEFAMLDCLSGGRLIAGFPLGTAMDTIFGYGQVPITLREKYQEAHDLVVKAWTEREPFSFNGKYNQQRYVNIGPVPTSSRARPSGYPAAAAWRRYKVGKTVLDGFWEEMDRQGKEFNPYHAGFLQLVAVSETDEQAEEYKDSIEYFFKKCLHIHSGFGNPPGYRSVRSNNSQVANSTTQSREDQIKEFTWKDYLEAGNVIVGGPETVREHLAHAIKELRVGNLMLLLQFGDMPKELAMKNTELFAREVMPYVRDIWSEYETRWWPEGVSNPNAIAPVMV</sequence>
<keyword evidence="3" id="KW-1185">Reference proteome</keyword>
<name>A0AA35TEA8_GEOBA</name>
<dbReference type="GO" id="GO:0005829">
    <property type="term" value="C:cytosol"/>
    <property type="evidence" value="ECO:0007669"/>
    <property type="project" value="TreeGrafter"/>
</dbReference>
<dbReference type="Gene3D" id="3.20.20.30">
    <property type="entry name" value="Luciferase-like domain"/>
    <property type="match status" value="1"/>
</dbReference>
<gene>
    <name evidence="2" type="ORF">GBAR_LOCUS25430</name>
</gene>
<dbReference type="InterPro" id="IPR011251">
    <property type="entry name" value="Luciferase-like_dom"/>
</dbReference>
<dbReference type="GO" id="GO:0016705">
    <property type="term" value="F:oxidoreductase activity, acting on paired donors, with incorporation or reduction of molecular oxygen"/>
    <property type="evidence" value="ECO:0007669"/>
    <property type="project" value="InterPro"/>
</dbReference>
<evidence type="ECO:0000313" key="3">
    <source>
        <dbReference type="Proteomes" id="UP001174909"/>
    </source>
</evidence>
<dbReference type="PANTHER" id="PTHR30137:SF6">
    <property type="entry name" value="LUCIFERASE-LIKE MONOOXYGENASE"/>
    <property type="match status" value="1"/>
</dbReference>
<evidence type="ECO:0000313" key="2">
    <source>
        <dbReference type="EMBL" id="CAI8045993.1"/>
    </source>
</evidence>
<organism evidence="2 3">
    <name type="scientific">Geodia barretti</name>
    <name type="common">Barrett's horny sponge</name>
    <dbReference type="NCBI Taxonomy" id="519541"/>
    <lineage>
        <taxon>Eukaryota</taxon>
        <taxon>Metazoa</taxon>
        <taxon>Porifera</taxon>
        <taxon>Demospongiae</taxon>
        <taxon>Heteroscleromorpha</taxon>
        <taxon>Tetractinellida</taxon>
        <taxon>Astrophorina</taxon>
        <taxon>Geodiidae</taxon>
        <taxon>Geodia</taxon>
    </lineage>
</organism>
<dbReference type="Pfam" id="PF00296">
    <property type="entry name" value="Bac_luciferase"/>
    <property type="match status" value="1"/>
</dbReference>
<dbReference type="InterPro" id="IPR050766">
    <property type="entry name" value="Bact_Lucif_Oxidored"/>
</dbReference>
<dbReference type="AlphaFoldDB" id="A0AA35TEA8"/>
<dbReference type="SUPFAM" id="SSF51679">
    <property type="entry name" value="Bacterial luciferase-like"/>
    <property type="match status" value="1"/>
</dbReference>
<comment type="caution">
    <text evidence="2">The sequence shown here is derived from an EMBL/GenBank/DDBJ whole genome shotgun (WGS) entry which is preliminary data.</text>
</comment>
<evidence type="ECO:0000259" key="1">
    <source>
        <dbReference type="Pfam" id="PF00296"/>
    </source>
</evidence>
<protein>
    <submittedName>
        <fullName evidence="2">Uncharacterized protein y4wF</fullName>
    </submittedName>
</protein>
<dbReference type="Proteomes" id="UP001174909">
    <property type="component" value="Unassembled WGS sequence"/>
</dbReference>
<feature type="domain" description="Luciferase-like" evidence="1">
    <location>
        <begin position="47"/>
        <end position="186"/>
    </location>
</feature>